<evidence type="ECO:0000313" key="1">
    <source>
        <dbReference type="EMBL" id="MBB5158688.1"/>
    </source>
</evidence>
<proteinExistence type="predicted"/>
<evidence type="ECO:0000313" key="2">
    <source>
        <dbReference type="Proteomes" id="UP000584374"/>
    </source>
</evidence>
<name>A0A840QII4_9PSEU</name>
<dbReference type="RefSeq" id="WP_184730609.1">
    <property type="nucleotide sequence ID" value="NZ_JACHIW010000002.1"/>
</dbReference>
<keyword evidence="2" id="KW-1185">Reference proteome</keyword>
<gene>
    <name evidence="1" type="ORF">BJ970_006287</name>
</gene>
<comment type="caution">
    <text evidence="1">The sequence shown here is derived from an EMBL/GenBank/DDBJ whole genome shotgun (WGS) entry which is preliminary data.</text>
</comment>
<sequence>MFDLALLTEENERSVLGFAQAAVDAYVGGTPSAARGHLMDLRDTHGESGLYLAAVVLASNLDRKQIEVDDPNGHRGPRQALSHDELDALRFAAAVQEKDRPAADEIWNRLVAEQRQEDLAMSMLSLFATIYAKGKRSVQTPFYKRRLRGR</sequence>
<organism evidence="1 2">
    <name type="scientific">Saccharopolyspora phatthalungensis</name>
    <dbReference type="NCBI Taxonomy" id="664693"/>
    <lineage>
        <taxon>Bacteria</taxon>
        <taxon>Bacillati</taxon>
        <taxon>Actinomycetota</taxon>
        <taxon>Actinomycetes</taxon>
        <taxon>Pseudonocardiales</taxon>
        <taxon>Pseudonocardiaceae</taxon>
        <taxon>Saccharopolyspora</taxon>
    </lineage>
</organism>
<dbReference type="Proteomes" id="UP000584374">
    <property type="component" value="Unassembled WGS sequence"/>
</dbReference>
<protein>
    <submittedName>
        <fullName evidence="1">Uncharacterized protein</fullName>
    </submittedName>
</protein>
<dbReference type="AlphaFoldDB" id="A0A840QII4"/>
<accession>A0A840QII4</accession>
<dbReference type="EMBL" id="JACHIW010000002">
    <property type="protein sequence ID" value="MBB5158688.1"/>
    <property type="molecule type" value="Genomic_DNA"/>
</dbReference>
<reference evidence="1 2" key="1">
    <citation type="submission" date="2020-08" db="EMBL/GenBank/DDBJ databases">
        <title>Sequencing the genomes of 1000 actinobacteria strains.</title>
        <authorList>
            <person name="Klenk H.-P."/>
        </authorList>
    </citation>
    <scope>NUCLEOTIDE SEQUENCE [LARGE SCALE GENOMIC DNA]</scope>
    <source>
        <strain evidence="1 2">DSM 45584</strain>
    </source>
</reference>